<dbReference type="GO" id="GO:0051537">
    <property type="term" value="F:2 iron, 2 sulfur cluster binding"/>
    <property type="evidence" value="ECO:0007669"/>
    <property type="project" value="UniProtKB-KW"/>
</dbReference>
<gene>
    <name evidence="11" type="ORF">FU658_10775</name>
</gene>
<keyword evidence="2" id="KW-0001">2Fe-2S</keyword>
<evidence type="ECO:0000256" key="9">
    <source>
        <dbReference type="ARBA" id="ARBA00046332"/>
    </source>
</evidence>
<evidence type="ECO:0000313" key="11">
    <source>
        <dbReference type="EMBL" id="TXK61045.1"/>
    </source>
</evidence>
<dbReference type="InterPro" id="IPR052371">
    <property type="entry name" value="BFD-associated_ferredoxin"/>
</dbReference>
<dbReference type="InterPro" id="IPR041854">
    <property type="entry name" value="BFD-like_2Fe2S-bd_dom_sf"/>
</dbReference>
<dbReference type="Gene3D" id="1.10.10.1100">
    <property type="entry name" value="BFD-like [2Fe-2S]-binding domain"/>
    <property type="match status" value="1"/>
</dbReference>
<dbReference type="Pfam" id="PF04324">
    <property type="entry name" value="Fer2_BFD"/>
    <property type="match status" value="1"/>
</dbReference>
<dbReference type="RefSeq" id="WP_147892088.1">
    <property type="nucleotide sequence ID" value="NZ_VRTS01000007.1"/>
</dbReference>
<protein>
    <recommendedName>
        <fullName evidence="8">Bacterioferritin-associated ferredoxin</fullName>
    </recommendedName>
</protein>
<dbReference type="PANTHER" id="PTHR37424:SF1">
    <property type="entry name" value="BACTERIOFERRITIN-ASSOCIATED FERREDOXIN"/>
    <property type="match status" value="1"/>
</dbReference>
<evidence type="ECO:0000256" key="3">
    <source>
        <dbReference type="ARBA" id="ARBA00022723"/>
    </source>
</evidence>
<comment type="similarity">
    <text evidence="9">Belongs to the Bfd family.</text>
</comment>
<evidence type="ECO:0000256" key="1">
    <source>
        <dbReference type="ARBA" id="ARBA00022448"/>
    </source>
</evidence>
<dbReference type="GO" id="GO:0046872">
    <property type="term" value="F:metal ion binding"/>
    <property type="evidence" value="ECO:0007669"/>
    <property type="project" value="UniProtKB-KW"/>
</dbReference>
<keyword evidence="6" id="KW-0411">Iron-sulfur</keyword>
<dbReference type="OrthoDB" id="9815350at2"/>
<evidence type="ECO:0000259" key="10">
    <source>
        <dbReference type="Pfam" id="PF04324"/>
    </source>
</evidence>
<dbReference type="InterPro" id="IPR007419">
    <property type="entry name" value="BFD-like_2Fe2S-bd_dom"/>
</dbReference>
<accession>A0A5C8KM36</accession>
<evidence type="ECO:0000256" key="6">
    <source>
        <dbReference type="ARBA" id="ARBA00023014"/>
    </source>
</evidence>
<name>A0A5C8KM36_9GAMM</name>
<evidence type="ECO:0000256" key="8">
    <source>
        <dbReference type="ARBA" id="ARBA00039386"/>
    </source>
</evidence>
<keyword evidence="3" id="KW-0479">Metal-binding</keyword>
<keyword evidence="4" id="KW-0249">Electron transport</keyword>
<evidence type="ECO:0000256" key="5">
    <source>
        <dbReference type="ARBA" id="ARBA00023004"/>
    </source>
</evidence>
<comment type="caution">
    <text evidence="11">The sequence shown here is derived from an EMBL/GenBank/DDBJ whole genome shotgun (WGS) entry which is preliminary data.</text>
</comment>
<evidence type="ECO:0000256" key="4">
    <source>
        <dbReference type="ARBA" id="ARBA00022982"/>
    </source>
</evidence>
<dbReference type="EMBL" id="VRTS01000007">
    <property type="protein sequence ID" value="TXK61045.1"/>
    <property type="molecule type" value="Genomic_DNA"/>
</dbReference>
<feature type="domain" description="BFD-like [2Fe-2S]-binding" evidence="10">
    <location>
        <begin position="2"/>
        <end position="51"/>
    </location>
</feature>
<sequence>MYVCVCNGVSDRDVAQAKAQGCRSIDDLAMRTGCGTTCGCCRDFAQQLLEEGCGSSAPAPFGLQMAVAA</sequence>
<dbReference type="Proteomes" id="UP000321248">
    <property type="component" value="Unassembled WGS sequence"/>
</dbReference>
<keyword evidence="1" id="KW-0813">Transport</keyword>
<dbReference type="PANTHER" id="PTHR37424">
    <property type="entry name" value="BACTERIOFERRITIN-ASSOCIATED FERREDOXIN"/>
    <property type="match status" value="1"/>
</dbReference>
<proteinExistence type="inferred from homology"/>
<keyword evidence="12" id="KW-1185">Reference proteome</keyword>
<evidence type="ECO:0000256" key="7">
    <source>
        <dbReference type="ARBA" id="ARBA00034078"/>
    </source>
</evidence>
<keyword evidence="5" id="KW-0408">Iron</keyword>
<evidence type="ECO:0000313" key="12">
    <source>
        <dbReference type="Proteomes" id="UP000321248"/>
    </source>
</evidence>
<evidence type="ECO:0000256" key="2">
    <source>
        <dbReference type="ARBA" id="ARBA00022714"/>
    </source>
</evidence>
<reference evidence="11 12" key="1">
    <citation type="submission" date="2019-08" db="EMBL/GenBank/DDBJ databases">
        <authorList>
            <person name="Karlyshev A.V."/>
        </authorList>
    </citation>
    <scope>NUCLEOTIDE SEQUENCE [LARGE SCALE GENOMIC DNA]</scope>
    <source>
        <strain evidence="11 12">Alg18-2.2</strain>
    </source>
</reference>
<comment type="cofactor">
    <cofactor evidence="7">
        <name>[2Fe-2S] cluster</name>
        <dbReference type="ChEBI" id="CHEBI:190135"/>
    </cofactor>
</comment>
<organism evidence="11 12">
    <name type="scientific">Alkalisalibacterium limincola</name>
    <dbReference type="NCBI Taxonomy" id="2699169"/>
    <lineage>
        <taxon>Bacteria</taxon>
        <taxon>Pseudomonadati</taxon>
        <taxon>Pseudomonadota</taxon>
        <taxon>Gammaproteobacteria</taxon>
        <taxon>Lysobacterales</taxon>
        <taxon>Lysobacteraceae</taxon>
        <taxon>Alkalisalibacterium</taxon>
    </lineage>
</organism>
<dbReference type="AlphaFoldDB" id="A0A5C8KM36"/>